<dbReference type="Proteomes" id="UP000054144">
    <property type="component" value="Unassembled WGS sequence"/>
</dbReference>
<evidence type="ECO:0000256" key="1">
    <source>
        <dbReference type="SAM" id="MobiDB-lite"/>
    </source>
</evidence>
<gene>
    <name evidence="2" type="ORF">FISHEDRAFT_74238</name>
</gene>
<dbReference type="OrthoDB" id="5424209at2759"/>
<sequence length="546" mass="60079">MRALTSPGGRLAKDPLSSLPPPAAVQPRLVYRTGTTPWKKPTGPEAYRELRELRPVFGHKIIAAWKRLGPKVVAYLDSVNVLFTSIDCVRFAKVRDSEGKAGPVVLWIGVIPKSLSGEDAHTAGHGCLALLREFDITDVDVEFRESIYTRSTGPKLLKPVCDLHPTVDVRGPLTPALGLPIAALDTPYTEGTGGFYISEGGDSNKVFVVTARHVVFPLNAGSNDNYVYPNTSTPRRRVLLLGTTAFNNFVTSIKVRIARHSIMGRCKQRQLEALKKRGSGEDKDDVEDTRGERKKLQSLSDEASEAMDALDKFHDEVTKYWSHESQRILGHVVRSPPITLGAGTDTEGYTEDYAIVELDSSKIDKSAFRGNVIDLGTKIPVGEFGWRMRAPSDAPMTFEYPLDRLLKLEDYIKEEEMHHPNVLDHNGEECLLVIKSGNTTDVTIGCATGVFSYVREYLNDGTHQTSMEWAILPYDYKSGAFSAPGDSGSIIVDGRGRFGGLLTGGAGNTEAGEEELDITYATPFFWLWSRIKANGFPDAHLHPVMA</sequence>
<organism evidence="2 3">
    <name type="scientific">Fistulina hepatica ATCC 64428</name>
    <dbReference type="NCBI Taxonomy" id="1128425"/>
    <lineage>
        <taxon>Eukaryota</taxon>
        <taxon>Fungi</taxon>
        <taxon>Dikarya</taxon>
        <taxon>Basidiomycota</taxon>
        <taxon>Agaricomycotina</taxon>
        <taxon>Agaricomycetes</taxon>
        <taxon>Agaricomycetidae</taxon>
        <taxon>Agaricales</taxon>
        <taxon>Fistulinaceae</taxon>
        <taxon>Fistulina</taxon>
    </lineage>
</organism>
<accession>A0A0D7AB75</accession>
<keyword evidence="3" id="KW-1185">Reference proteome</keyword>
<evidence type="ECO:0000313" key="2">
    <source>
        <dbReference type="EMBL" id="KIY47900.1"/>
    </source>
</evidence>
<dbReference type="EMBL" id="KN881914">
    <property type="protein sequence ID" value="KIY47900.1"/>
    <property type="molecule type" value="Genomic_DNA"/>
</dbReference>
<feature type="region of interest" description="Disordered" evidence="1">
    <location>
        <begin position="273"/>
        <end position="301"/>
    </location>
</feature>
<protein>
    <submittedName>
        <fullName evidence="2">Uncharacterized protein</fullName>
    </submittedName>
</protein>
<dbReference type="AlphaFoldDB" id="A0A0D7AB75"/>
<dbReference type="SUPFAM" id="SSF50494">
    <property type="entry name" value="Trypsin-like serine proteases"/>
    <property type="match status" value="1"/>
</dbReference>
<evidence type="ECO:0000313" key="3">
    <source>
        <dbReference type="Proteomes" id="UP000054144"/>
    </source>
</evidence>
<feature type="region of interest" description="Disordered" evidence="1">
    <location>
        <begin position="1"/>
        <end position="23"/>
    </location>
</feature>
<reference evidence="2 3" key="1">
    <citation type="journal article" date="2015" name="Fungal Genet. Biol.">
        <title>Evolution of novel wood decay mechanisms in Agaricales revealed by the genome sequences of Fistulina hepatica and Cylindrobasidium torrendii.</title>
        <authorList>
            <person name="Floudas D."/>
            <person name="Held B.W."/>
            <person name="Riley R."/>
            <person name="Nagy L.G."/>
            <person name="Koehler G."/>
            <person name="Ransdell A.S."/>
            <person name="Younus H."/>
            <person name="Chow J."/>
            <person name="Chiniquy J."/>
            <person name="Lipzen A."/>
            <person name="Tritt A."/>
            <person name="Sun H."/>
            <person name="Haridas S."/>
            <person name="LaButti K."/>
            <person name="Ohm R.A."/>
            <person name="Kues U."/>
            <person name="Blanchette R.A."/>
            <person name="Grigoriev I.V."/>
            <person name="Minto R.E."/>
            <person name="Hibbett D.S."/>
        </authorList>
    </citation>
    <scope>NUCLEOTIDE SEQUENCE [LARGE SCALE GENOMIC DNA]</scope>
    <source>
        <strain evidence="2 3">ATCC 64428</strain>
    </source>
</reference>
<dbReference type="InterPro" id="IPR009003">
    <property type="entry name" value="Peptidase_S1_PA"/>
</dbReference>
<proteinExistence type="predicted"/>
<name>A0A0D7AB75_9AGAR</name>